<evidence type="ECO:0000256" key="2">
    <source>
        <dbReference type="ARBA" id="ARBA00009533"/>
    </source>
</evidence>
<dbReference type="Gene3D" id="1.20.1340.10">
    <property type="entry name" value="dopa decarboxylase, N-terminal domain"/>
    <property type="match status" value="1"/>
</dbReference>
<dbReference type="PANTHER" id="PTHR11999:SF70">
    <property type="entry name" value="MIP05841P"/>
    <property type="match status" value="1"/>
</dbReference>
<comment type="similarity">
    <text evidence="2 7">Belongs to the group II decarboxylase family.</text>
</comment>
<evidence type="ECO:0000313" key="9">
    <source>
        <dbReference type="Proteomes" id="UP001372834"/>
    </source>
</evidence>
<dbReference type="FunFam" id="3.40.640.10:FF:000025">
    <property type="entry name" value="Histidine decarboxylase"/>
    <property type="match status" value="1"/>
</dbReference>
<dbReference type="PROSITE" id="PS00392">
    <property type="entry name" value="DDC_GAD_HDC_YDC"/>
    <property type="match status" value="1"/>
</dbReference>
<dbReference type="Gene3D" id="3.40.640.10">
    <property type="entry name" value="Type I PLP-dependent aspartate aminotransferase-like (Major domain)"/>
    <property type="match status" value="1"/>
</dbReference>
<evidence type="ECO:0000256" key="3">
    <source>
        <dbReference type="ARBA" id="ARBA00022793"/>
    </source>
</evidence>
<comment type="caution">
    <text evidence="8">The sequence shown here is derived from an EMBL/GenBank/DDBJ whole genome shotgun (WGS) entry which is preliminary data.</text>
</comment>
<dbReference type="Pfam" id="PF00282">
    <property type="entry name" value="Pyridoxal_deC"/>
    <property type="match status" value="1"/>
</dbReference>
<dbReference type="GO" id="GO:0019752">
    <property type="term" value="P:carboxylic acid metabolic process"/>
    <property type="evidence" value="ECO:0007669"/>
    <property type="project" value="InterPro"/>
</dbReference>
<evidence type="ECO:0000256" key="7">
    <source>
        <dbReference type="RuleBase" id="RU000382"/>
    </source>
</evidence>
<dbReference type="FunFam" id="1.20.1340.10:FF:000001">
    <property type="entry name" value="Histidine decarboxylase"/>
    <property type="match status" value="1"/>
</dbReference>
<dbReference type="InterPro" id="IPR002129">
    <property type="entry name" value="PyrdxlP-dep_de-COase"/>
</dbReference>
<evidence type="ECO:0000256" key="5">
    <source>
        <dbReference type="ARBA" id="ARBA00023239"/>
    </source>
</evidence>
<dbReference type="AlphaFoldDB" id="A0AAN8NIY8"/>
<keyword evidence="5 7" id="KW-0456">Lyase</keyword>
<sequence length="550" mass="61984">MDSAAFRTHGKEMVEFVCQYMDNIKNKKVISSVEPGYLAPLLPKEAPLKGEDWKAIITDVEEKILPGITHWQHPRFHAYFPSGNSFPSILADMLSDVIGCIGFSWAASPACTELETIVLDWLGKALGLPCEFIFSSPNSIGGGVIQPSASDCILVCMLAARAQSISHLKKIAGTPDEEDSTFLPQLVAYCSREAHSCVEKAAMISLVKLRVIEADEKCSLRGEQLKKAIDEDVAKGLHPFFISTTLGTTASCGFDNLTEIGPIAKALPACWLHADGAYAGNGFICPELRYLMKGINFVDSFNTNCNKWLLVCFDCSCLWVRDRFKLTHAMVVDPLYLQHDNSRLTIDYRHWGIPLSRRFRSLKLWFTLRSYGIEGIQAYIRNHCTLAKEFEKLVRNDDRFEICNEVIVGLVCFRLIGTNTLNQELLASINSSRELHMIPSMVKGKYVIRFCVINQHATMADIEEAWHIIRTHATKLQASVQPKYISNKDLRNRRLTRRFSFTRSVSREIYERRNSRNSLHDGATPIAVLEDEDINDEDMEDVFEQAVATS</sequence>
<accession>A0AAN8NIY8</accession>
<name>A0AAN8NIY8_POLSC</name>
<dbReference type="InterPro" id="IPR015421">
    <property type="entry name" value="PyrdxlP-dep_Trfase_major"/>
</dbReference>
<dbReference type="GO" id="GO:0005737">
    <property type="term" value="C:cytoplasm"/>
    <property type="evidence" value="ECO:0007669"/>
    <property type="project" value="TreeGrafter"/>
</dbReference>
<evidence type="ECO:0000256" key="1">
    <source>
        <dbReference type="ARBA" id="ARBA00001933"/>
    </source>
</evidence>
<comment type="cofactor">
    <cofactor evidence="1 6 7">
        <name>pyridoxal 5'-phosphate</name>
        <dbReference type="ChEBI" id="CHEBI:597326"/>
    </cofactor>
</comment>
<dbReference type="Proteomes" id="UP001372834">
    <property type="component" value="Unassembled WGS sequence"/>
</dbReference>
<keyword evidence="4 6" id="KW-0663">Pyridoxal phosphate</keyword>
<dbReference type="PRINTS" id="PR00800">
    <property type="entry name" value="YHDCRBOXLASE"/>
</dbReference>
<dbReference type="CDD" id="cd06450">
    <property type="entry name" value="DOPA_deC_like"/>
    <property type="match status" value="1"/>
</dbReference>
<proteinExistence type="inferred from homology"/>
<feature type="modified residue" description="N6-(pyridoxal phosphate)lysine" evidence="6">
    <location>
        <position position="307"/>
    </location>
</feature>
<dbReference type="PANTHER" id="PTHR11999">
    <property type="entry name" value="GROUP II PYRIDOXAL-5-PHOSPHATE DECARBOXYLASE"/>
    <property type="match status" value="1"/>
</dbReference>
<dbReference type="Gene3D" id="3.90.1150.10">
    <property type="entry name" value="Aspartate Aminotransferase, domain 1"/>
    <property type="match status" value="1"/>
</dbReference>
<dbReference type="InterPro" id="IPR021115">
    <property type="entry name" value="Pyridoxal-P_BS"/>
</dbReference>
<evidence type="ECO:0008006" key="10">
    <source>
        <dbReference type="Google" id="ProtNLM"/>
    </source>
</evidence>
<gene>
    <name evidence="8" type="ORF">RUM43_014042</name>
</gene>
<protein>
    <recommendedName>
        <fullName evidence="10">Tyrosine decarboxylase</fullName>
    </recommendedName>
</protein>
<evidence type="ECO:0000256" key="6">
    <source>
        <dbReference type="PIRSR" id="PIRSR602129-50"/>
    </source>
</evidence>
<reference evidence="8 9" key="1">
    <citation type="submission" date="2023-10" db="EMBL/GenBank/DDBJ databases">
        <title>Genomes of two closely related lineages of the louse Polyplax serrata with different host specificities.</title>
        <authorList>
            <person name="Martinu J."/>
            <person name="Tarabai H."/>
            <person name="Stefka J."/>
            <person name="Hypsa V."/>
        </authorList>
    </citation>
    <scope>NUCLEOTIDE SEQUENCE [LARGE SCALE GENOMIC DNA]</scope>
    <source>
        <strain evidence="8">HR10_N</strain>
    </source>
</reference>
<dbReference type="InterPro" id="IPR010977">
    <property type="entry name" value="Aromatic_deC"/>
</dbReference>
<evidence type="ECO:0000256" key="4">
    <source>
        <dbReference type="ARBA" id="ARBA00022898"/>
    </source>
</evidence>
<dbReference type="EMBL" id="JAWJWE010000043">
    <property type="protein sequence ID" value="KAK6617814.1"/>
    <property type="molecule type" value="Genomic_DNA"/>
</dbReference>
<dbReference type="GO" id="GO:0016831">
    <property type="term" value="F:carboxy-lyase activity"/>
    <property type="evidence" value="ECO:0007669"/>
    <property type="project" value="UniProtKB-KW"/>
</dbReference>
<organism evidence="8 9">
    <name type="scientific">Polyplax serrata</name>
    <name type="common">Common mouse louse</name>
    <dbReference type="NCBI Taxonomy" id="468196"/>
    <lineage>
        <taxon>Eukaryota</taxon>
        <taxon>Metazoa</taxon>
        <taxon>Ecdysozoa</taxon>
        <taxon>Arthropoda</taxon>
        <taxon>Hexapoda</taxon>
        <taxon>Insecta</taxon>
        <taxon>Pterygota</taxon>
        <taxon>Neoptera</taxon>
        <taxon>Paraneoptera</taxon>
        <taxon>Psocodea</taxon>
        <taxon>Troctomorpha</taxon>
        <taxon>Phthiraptera</taxon>
        <taxon>Anoplura</taxon>
        <taxon>Polyplacidae</taxon>
        <taxon>Polyplax</taxon>
    </lineage>
</organism>
<dbReference type="InterPro" id="IPR015424">
    <property type="entry name" value="PyrdxlP-dep_Trfase"/>
</dbReference>
<dbReference type="GO" id="GO:0030170">
    <property type="term" value="F:pyridoxal phosphate binding"/>
    <property type="evidence" value="ECO:0007669"/>
    <property type="project" value="InterPro"/>
</dbReference>
<dbReference type="InterPro" id="IPR015422">
    <property type="entry name" value="PyrdxlP-dep_Trfase_small"/>
</dbReference>
<evidence type="ECO:0000313" key="8">
    <source>
        <dbReference type="EMBL" id="KAK6617814.1"/>
    </source>
</evidence>
<dbReference type="SUPFAM" id="SSF53383">
    <property type="entry name" value="PLP-dependent transferases"/>
    <property type="match status" value="1"/>
</dbReference>
<dbReference type="FunFam" id="3.90.1150.10:FF:000018">
    <property type="entry name" value="Histidine decarboxylase"/>
    <property type="match status" value="1"/>
</dbReference>
<dbReference type="GO" id="GO:0006520">
    <property type="term" value="P:amino acid metabolic process"/>
    <property type="evidence" value="ECO:0007669"/>
    <property type="project" value="InterPro"/>
</dbReference>
<keyword evidence="3" id="KW-0210">Decarboxylase</keyword>